<gene>
    <name evidence="1" type="ORF">C5S46_06320</name>
</gene>
<dbReference type="EMBL" id="QYBA01000214">
    <property type="protein sequence ID" value="TKY91344.1"/>
    <property type="molecule type" value="Genomic_DNA"/>
</dbReference>
<evidence type="ECO:0000313" key="2">
    <source>
        <dbReference type="Proteomes" id="UP000315423"/>
    </source>
</evidence>
<name>A0AC61SA39_9EURY</name>
<keyword evidence="1" id="KW-0378">Hydrolase</keyword>
<evidence type="ECO:0000313" key="1">
    <source>
        <dbReference type="EMBL" id="TKY91344.1"/>
    </source>
</evidence>
<keyword evidence="1" id="KW-0645">Protease</keyword>
<organism evidence="1 2">
    <name type="scientific">Candidatus Methanomarinus sp</name>
    <dbReference type="NCBI Taxonomy" id="3386244"/>
    <lineage>
        <taxon>Archaea</taxon>
        <taxon>Methanobacteriati</taxon>
        <taxon>Methanobacteriota</taxon>
        <taxon>Stenosarchaea group</taxon>
        <taxon>Methanomicrobia</taxon>
        <taxon>Methanosarcinales</taxon>
        <taxon>ANME-2 cluster</taxon>
        <taxon>Candidatus Methanocomedenaceae</taxon>
        <taxon>Candidatus Methanomarinus</taxon>
    </lineage>
</organism>
<reference evidence="1" key="1">
    <citation type="submission" date="2018-09" db="EMBL/GenBank/DDBJ databases">
        <title>A genomic encyclopedia of anaerobic methanotrophic archaea.</title>
        <authorList>
            <person name="Skennerton C.T."/>
            <person name="Chadwick G.L."/>
            <person name="Laso-Perez R."/>
            <person name="Leu A.O."/>
            <person name="Speth D.R."/>
            <person name="Yu H."/>
            <person name="Morgan-Lang C."/>
            <person name="Hatzenpichler R."/>
            <person name="Goudeau D."/>
            <person name="Malmstrom R."/>
            <person name="Woyke T."/>
            <person name="Hallam S."/>
            <person name="Tyson G.W."/>
            <person name="Wegener G."/>
            <person name="Boetius A."/>
            <person name="Orphan V.J."/>
        </authorList>
    </citation>
    <scope>NUCLEOTIDE SEQUENCE</scope>
    <source>
        <strain evidence="1">CONS3730D10UFb2</strain>
    </source>
</reference>
<keyword evidence="1" id="KW-0482">Metalloprotease</keyword>
<proteinExistence type="predicted"/>
<accession>A0AC61SA39</accession>
<protein>
    <submittedName>
        <fullName evidence="1">CPBP family intramembrane metalloprotease</fullName>
    </submittedName>
</protein>
<sequence>MNTKPIHYLIITSILLVFSEALIHFSSVKTGIIAYITVLILLTILFTLKKNIPEEYTRVFQIITLIPLYRIITLSIPTELITYEGYLISTTIAILAGSLVLVHHLKIPFADIGLILKDPKLQILCIVAGGVIGYLEWKIINPQQLELLIPGVLILTLCAFTDELIFRGLIQQSIEKAQGSSFIAIFLTSILYTTFFISFLFSLELLLVFLVSVFYGYIVSKSKSIIGVSISHALVNICCLVVIPYFS</sequence>
<comment type="caution">
    <text evidence="1">The sequence shown here is derived from an EMBL/GenBank/DDBJ whole genome shotgun (WGS) entry which is preliminary data.</text>
</comment>
<dbReference type="Proteomes" id="UP000315423">
    <property type="component" value="Unassembled WGS sequence"/>
</dbReference>